<dbReference type="GO" id="GO:0016784">
    <property type="term" value="F:3-mercaptopyruvate sulfurtransferase activity"/>
    <property type="evidence" value="ECO:0007669"/>
    <property type="project" value="UniProtKB-EC"/>
</dbReference>
<evidence type="ECO:0000313" key="6">
    <source>
        <dbReference type="Proteomes" id="UP000053235"/>
    </source>
</evidence>
<dbReference type="PANTHER" id="PTHR11364:SF27">
    <property type="entry name" value="SULFURTRANSFERASE"/>
    <property type="match status" value="1"/>
</dbReference>
<keyword evidence="2" id="KW-0677">Repeat</keyword>
<dbReference type="CDD" id="cd01448">
    <property type="entry name" value="TST_Repeat_1"/>
    <property type="match status" value="1"/>
</dbReference>
<dbReference type="EC" id="2.8.1.2" evidence="5"/>
<dbReference type="RefSeq" id="WP_055671620.1">
    <property type="nucleotide sequence ID" value="NZ_CXWD01000006.1"/>
</dbReference>
<dbReference type="STRING" id="388408.LAX5112_01929"/>
<dbReference type="GO" id="GO:0004792">
    <property type="term" value="F:thiosulfate-cyanide sulfurtransferase activity"/>
    <property type="evidence" value="ECO:0007669"/>
    <property type="project" value="TreeGrafter"/>
</dbReference>
<dbReference type="InterPro" id="IPR001763">
    <property type="entry name" value="Rhodanese-like_dom"/>
</dbReference>
<name>A0A0M7A5K2_9HYPH</name>
<gene>
    <name evidence="5" type="primary">sseA_2</name>
    <name evidence="5" type="ORF">LAX5112_01929</name>
</gene>
<protein>
    <submittedName>
        <fullName evidence="5">3-mercaptopyruvate sulfurtransferase</fullName>
        <ecNumber evidence="5">2.8.1.2</ecNumber>
    </submittedName>
</protein>
<dbReference type="Gene3D" id="3.40.250.10">
    <property type="entry name" value="Rhodanese-like domain"/>
    <property type="match status" value="2"/>
</dbReference>
<evidence type="ECO:0000259" key="4">
    <source>
        <dbReference type="PROSITE" id="PS50206"/>
    </source>
</evidence>
<dbReference type="Pfam" id="PF00581">
    <property type="entry name" value="Rhodanese"/>
    <property type="match status" value="2"/>
</dbReference>
<keyword evidence="6" id="KW-1185">Reference proteome</keyword>
<dbReference type="SUPFAM" id="SSF52821">
    <property type="entry name" value="Rhodanese/Cell cycle control phosphatase"/>
    <property type="match status" value="2"/>
</dbReference>
<organism evidence="5 6">
    <name type="scientific">Roseibium alexandrii</name>
    <dbReference type="NCBI Taxonomy" id="388408"/>
    <lineage>
        <taxon>Bacteria</taxon>
        <taxon>Pseudomonadati</taxon>
        <taxon>Pseudomonadota</taxon>
        <taxon>Alphaproteobacteria</taxon>
        <taxon>Hyphomicrobiales</taxon>
        <taxon>Stappiaceae</taxon>
        <taxon>Roseibium</taxon>
    </lineage>
</organism>
<dbReference type="InterPro" id="IPR036873">
    <property type="entry name" value="Rhodanese-like_dom_sf"/>
</dbReference>
<proteinExistence type="predicted"/>
<sequence>MTRLHLGTKAIVAAACAVLLQMTVLSSDAQALKASPLVSVDWLETNQDDDNLLILDIRSPLAKSGKDDYLKGHIPGAVWSEYPGFWRTSRGNVTGVLPSIEKLEASLSELGVHEDRTVVLVPAGTSHLDFGAATRIYWTFKYLGHDNVAILDGGHNAWVKAGKPLESGNVVPEGDMFIAEPRPELLVSTDDVASLLGGDAILLDGRPLAQFEGAEKHKDATRFGHLPGATHFDQAKFYDTESNQLKSREALASLAQDAVSGSDTPVVSYCNTGHWAATNWFVLSELLGQENVAVYDDSMVGWSQQKDLPISSPKTATN</sequence>
<evidence type="ECO:0000256" key="1">
    <source>
        <dbReference type="ARBA" id="ARBA00022679"/>
    </source>
</evidence>
<feature type="chain" id="PRO_5005809247" evidence="3">
    <location>
        <begin position="30"/>
        <end position="318"/>
    </location>
</feature>
<feature type="signal peptide" evidence="3">
    <location>
        <begin position="1"/>
        <end position="29"/>
    </location>
</feature>
<dbReference type="SMART" id="SM00450">
    <property type="entry name" value="RHOD"/>
    <property type="match status" value="2"/>
</dbReference>
<dbReference type="PANTHER" id="PTHR11364">
    <property type="entry name" value="THIOSULFATE SULFERTANSFERASE"/>
    <property type="match status" value="1"/>
</dbReference>
<keyword evidence="1 5" id="KW-0808">Transferase</keyword>
<dbReference type="Proteomes" id="UP000053235">
    <property type="component" value="Unassembled WGS sequence"/>
</dbReference>
<reference evidence="6" key="1">
    <citation type="submission" date="2015-07" db="EMBL/GenBank/DDBJ databases">
        <authorList>
            <person name="Rodrigo-Torres Lidia"/>
            <person name="Arahal R.David."/>
        </authorList>
    </citation>
    <scope>NUCLEOTIDE SEQUENCE [LARGE SCALE GENOMIC DNA]</scope>
    <source>
        <strain evidence="6">CECT 5112</strain>
    </source>
</reference>
<accession>A0A0M7A5K2</accession>
<dbReference type="InterPro" id="IPR045078">
    <property type="entry name" value="TST/MPST-like"/>
</dbReference>
<feature type="domain" description="Rhodanese" evidence="4">
    <location>
        <begin position="48"/>
        <end position="167"/>
    </location>
</feature>
<keyword evidence="3" id="KW-0732">Signal</keyword>
<evidence type="ECO:0000256" key="3">
    <source>
        <dbReference type="SAM" id="SignalP"/>
    </source>
</evidence>
<dbReference type="AlphaFoldDB" id="A0A0M7A5K2"/>
<feature type="domain" description="Rhodanese" evidence="4">
    <location>
        <begin position="196"/>
        <end position="311"/>
    </location>
</feature>
<dbReference type="OrthoDB" id="9781034at2"/>
<evidence type="ECO:0000313" key="5">
    <source>
        <dbReference type="EMBL" id="CTQ68904.1"/>
    </source>
</evidence>
<dbReference type="PROSITE" id="PS50206">
    <property type="entry name" value="RHODANESE_3"/>
    <property type="match status" value="2"/>
</dbReference>
<dbReference type="EMBL" id="CXWD01000006">
    <property type="protein sequence ID" value="CTQ68904.1"/>
    <property type="molecule type" value="Genomic_DNA"/>
</dbReference>
<keyword evidence="5" id="KW-0670">Pyruvate</keyword>
<evidence type="ECO:0000256" key="2">
    <source>
        <dbReference type="ARBA" id="ARBA00022737"/>
    </source>
</evidence>